<dbReference type="HAMAP" id="MF_01965">
    <property type="entry name" value="NADHX_dehydratase"/>
    <property type="match status" value="1"/>
</dbReference>
<comment type="caution">
    <text evidence="22">The sequence shown here is derived from an EMBL/GenBank/DDBJ whole genome shotgun (WGS) entry which is preliminary data.</text>
</comment>
<feature type="binding site" evidence="17">
    <location>
        <position position="269"/>
    </location>
    <ligand>
        <name>(6S)-NADPHX</name>
        <dbReference type="ChEBI" id="CHEBI:64076"/>
    </ligand>
</feature>
<feature type="binding site" evidence="18">
    <location>
        <position position="170"/>
    </location>
    <ligand>
        <name>K(+)</name>
        <dbReference type="ChEBI" id="CHEBI:29103"/>
    </ligand>
</feature>
<evidence type="ECO:0000259" key="20">
    <source>
        <dbReference type="PROSITE" id="PS51383"/>
    </source>
</evidence>
<dbReference type="PROSITE" id="PS51383">
    <property type="entry name" value="YJEF_C_3"/>
    <property type="match status" value="1"/>
</dbReference>
<dbReference type="RefSeq" id="WP_180546008.1">
    <property type="nucleotide sequence ID" value="NZ_JACCJZ010000020.1"/>
</dbReference>
<organism evidence="22 23">
    <name type="scientific">Luteimonas deserti</name>
    <dbReference type="NCBI Taxonomy" id="2752306"/>
    <lineage>
        <taxon>Bacteria</taxon>
        <taxon>Pseudomonadati</taxon>
        <taxon>Pseudomonadota</taxon>
        <taxon>Gammaproteobacteria</taxon>
        <taxon>Lysobacterales</taxon>
        <taxon>Lysobacteraceae</taxon>
        <taxon>Luteimonas</taxon>
    </lineage>
</organism>
<dbReference type="EMBL" id="JACCJZ010000020">
    <property type="protein sequence ID" value="NYZ63811.1"/>
    <property type="molecule type" value="Genomic_DNA"/>
</dbReference>
<dbReference type="NCBIfam" id="TIGR00196">
    <property type="entry name" value="yjeF_cterm"/>
    <property type="match status" value="1"/>
</dbReference>
<evidence type="ECO:0000256" key="10">
    <source>
        <dbReference type="ARBA" id="ARBA00023027"/>
    </source>
</evidence>
<sequence>MSAPSARPVPPRPGAPLYDVATLRRVEAAALEEIGDADALMARAGEAAWRFACAHWPDAKRVLVVCGPGNNGGDGYVLARYAHTAGRAVSVLRLAAHAPRTPEAQAACAAFIAAGGQVALVGTDTLPPADLVVDALFGLGLTRAADADSAALIEAINAAGAPVLALDVPSGLDADRGHAAGTAVRATRTVQMIAGHVGLYTGDGPEHAGARAVADLDVASGCFDGEASAARRVTGSDLGHWLRPRHRNSHKGHAGHVLCIGGDHGTGGAVMLAAEAALRSGAGLVSVGTRAGHVPAMLARCPEVMARAVDTDAALGALLDAADVVALGPGLGQGAWGHGLLADVLASGRPLVLDADGLNLLARAPRPLPSDSILTPHPGEAARLLGCTTAEVQADRLAALHALVAQSGAVVVLKGAGTLVAAPGAIPWLVDAGNPGMATGGMGDVLTGVIAALRAQGLAPEAAAVCGALLHAAAGDAAAQAGERGLLPRDLFGHLRTLANPEWPR</sequence>
<keyword evidence="6 17" id="KW-0547">Nucleotide-binding</keyword>
<dbReference type="InterPro" id="IPR004443">
    <property type="entry name" value="YjeF_N_dom"/>
</dbReference>
<evidence type="ECO:0000256" key="6">
    <source>
        <dbReference type="ARBA" id="ARBA00022741"/>
    </source>
</evidence>
<dbReference type="GO" id="GO:0046496">
    <property type="term" value="P:nicotinamide nucleotide metabolic process"/>
    <property type="evidence" value="ECO:0007669"/>
    <property type="project" value="UniProtKB-UniRule"/>
</dbReference>
<dbReference type="SUPFAM" id="SSF53613">
    <property type="entry name" value="Ribokinase-like"/>
    <property type="match status" value="1"/>
</dbReference>
<dbReference type="InterPro" id="IPR029056">
    <property type="entry name" value="Ribokinase-like"/>
</dbReference>
<dbReference type="GO" id="GO:0046872">
    <property type="term" value="F:metal ion binding"/>
    <property type="evidence" value="ECO:0007669"/>
    <property type="project" value="UniProtKB-UniRule"/>
</dbReference>
<evidence type="ECO:0000256" key="1">
    <source>
        <dbReference type="ARBA" id="ARBA00000013"/>
    </source>
</evidence>
<keyword evidence="10 17" id="KW-0520">NAD</keyword>
<dbReference type="Proteomes" id="UP000589896">
    <property type="component" value="Unassembled WGS sequence"/>
</dbReference>
<dbReference type="HAMAP" id="MF_01966">
    <property type="entry name" value="NADHX_epimerase"/>
    <property type="match status" value="1"/>
</dbReference>
<dbReference type="PANTHER" id="PTHR12592:SF0">
    <property type="entry name" value="ATP-DEPENDENT (S)-NAD(P)H-HYDRATE DEHYDRATASE"/>
    <property type="match status" value="1"/>
</dbReference>
<comment type="subunit">
    <text evidence="17">Homotetramer.</text>
</comment>
<evidence type="ECO:0000256" key="11">
    <source>
        <dbReference type="ARBA" id="ARBA00023235"/>
    </source>
</evidence>
<keyword evidence="9 18" id="KW-0630">Potassium</keyword>
<feature type="binding site" evidence="17">
    <location>
        <position position="377"/>
    </location>
    <ligand>
        <name>(6S)-NADPHX</name>
        <dbReference type="ChEBI" id="CHEBI:64076"/>
    </ligand>
</feature>
<feature type="binding site" evidence="18">
    <location>
        <begin position="138"/>
        <end position="144"/>
    </location>
    <ligand>
        <name>(6S)-NADPHX</name>
        <dbReference type="ChEBI" id="CHEBI:64076"/>
    </ligand>
</feature>
<proteinExistence type="inferred from homology"/>
<feature type="binding site" evidence="18">
    <location>
        <position position="71"/>
    </location>
    <ligand>
        <name>K(+)</name>
        <dbReference type="ChEBI" id="CHEBI:29103"/>
    </ligand>
</feature>
<dbReference type="Pfam" id="PF01256">
    <property type="entry name" value="Carb_kinase"/>
    <property type="match status" value="1"/>
</dbReference>
<dbReference type="SUPFAM" id="SSF64153">
    <property type="entry name" value="YjeF N-terminal domain-like"/>
    <property type="match status" value="1"/>
</dbReference>
<feature type="binding site" evidence="18">
    <location>
        <begin position="70"/>
        <end position="74"/>
    </location>
    <ligand>
        <name>(6S)-NADPHX</name>
        <dbReference type="ChEBI" id="CHEBI:64076"/>
    </ligand>
</feature>
<evidence type="ECO:0000256" key="15">
    <source>
        <dbReference type="ARBA" id="ARBA00048238"/>
    </source>
</evidence>
<comment type="similarity">
    <text evidence="4 19">In the C-terminal section; belongs to the NnrD/CARKD family.</text>
</comment>
<comment type="caution">
    <text evidence="18">Lacks conserved residue(s) required for the propagation of feature annotation.</text>
</comment>
<comment type="function">
    <text evidence="18">Catalyzes the epimerization of the S- and R-forms of NAD(P)HX, a damaged form of NAD(P)H that is a result of enzymatic or heat-dependent hydration. This is a prerequisite for the S-specific NAD(P)H-hydrate dehydratase to allow the repair of both epimers of NAD(P)HX.</text>
</comment>
<gene>
    <name evidence="17" type="primary">nnrD</name>
    <name evidence="18" type="synonym">nnrE</name>
    <name evidence="22" type="ORF">H0E82_13745</name>
</gene>
<dbReference type="EC" id="4.2.1.136" evidence="19"/>
<dbReference type="EC" id="5.1.99.6" evidence="19"/>
<dbReference type="AlphaFoldDB" id="A0A7Z0QTS8"/>
<feature type="binding site" evidence="17">
    <location>
        <position position="444"/>
    </location>
    <ligand>
        <name>(6S)-NADPHX</name>
        <dbReference type="ChEBI" id="CHEBI:64076"/>
    </ligand>
</feature>
<keyword evidence="7 17" id="KW-0067">ATP-binding</keyword>
<dbReference type="PIRSF" id="PIRSF017184">
    <property type="entry name" value="Nnr"/>
    <property type="match status" value="1"/>
</dbReference>
<evidence type="ECO:0000256" key="18">
    <source>
        <dbReference type="HAMAP-Rule" id="MF_01966"/>
    </source>
</evidence>
<dbReference type="InterPro" id="IPR017953">
    <property type="entry name" value="Carbohydrate_kinase_pred_CS"/>
</dbReference>
<dbReference type="GO" id="GO:0052856">
    <property type="term" value="F:NAD(P)HX epimerase activity"/>
    <property type="evidence" value="ECO:0007669"/>
    <property type="project" value="UniProtKB-UniRule"/>
</dbReference>
<name>A0A7Z0QTS8_9GAMM</name>
<keyword evidence="12 17" id="KW-0456">Lyase</keyword>
<evidence type="ECO:0000313" key="23">
    <source>
        <dbReference type="Proteomes" id="UP000589896"/>
    </source>
</evidence>
<evidence type="ECO:0000256" key="3">
    <source>
        <dbReference type="ARBA" id="ARBA00006001"/>
    </source>
</evidence>
<dbReference type="InterPro" id="IPR036652">
    <property type="entry name" value="YjeF_N_dom_sf"/>
</dbReference>
<dbReference type="GO" id="GO:0110051">
    <property type="term" value="P:metabolite repair"/>
    <property type="evidence" value="ECO:0007669"/>
    <property type="project" value="TreeGrafter"/>
</dbReference>
<comment type="function">
    <text evidence="17">Catalyzes the dehydration of the S-form of NAD(P)HX at the expense of ADP, which is converted to AMP. Together with NAD(P)HX epimerase, which catalyzes the epimerization of the S- and R-forms, the enzyme allows the repair of both epimers of NAD(P)HX, a damaged form of NAD(P)H that is a result of enzymatic or heat-dependent hydration.</text>
</comment>
<feature type="binding site" evidence="18">
    <location>
        <position position="134"/>
    </location>
    <ligand>
        <name>K(+)</name>
        <dbReference type="ChEBI" id="CHEBI:29103"/>
    </ligand>
</feature>
<dbReference type="PANTHER" id="PTHR12592">
    <property type="entry name" value="ATP-DEPENDENT (S)-NAD(P)H-HYDRATE DEHYDRATASE FAMILY MEMBER"/>
    <property type="match status" value="1"/>
</dbReference>
<feature type="binding site" evidence="17">
    <location>
        <position position="443"/>
    </location>
    <ligand>
        <name>AMP</name>
        <dbReference type="ChEBI" id="CHEBI:456215"/>
    </ligand>
</feature>
<evidence type="ECO:0000256" key="16">
    <source>
        <dbReference type="ARBA" id="ARBA00049209"/>
    </source>
</evidence>
<comment type="function">
    <text evidence="14 19">Bifunctional enzyme that catalyzes the epimerization of the S- and R-forms of NAD(P)HX and the dehydration of the S-form of NAD(P)HX at the expense of ADP, which is converted to AMP. This allows the repair of both epimers of NAD(P)HX, a damaged form of NAD(P)H that is a result of enzymatic or heat-dependent hydration.</text>
</comment>
<comment type="similarity">
    <text evidence="3 19">In the N-terminal section; belongs to the NnrE/AIBP family.</text>
</comment>
<dbReference type="Gene3D" id="3.40.50.10260">
    <property type="entry name" value="YjeF N-terminal domain"/>
    <property type="match status" value="1"/>
</dbReference>
<dbReference type="InterPro" id="IPR030677">
    <property type="entry name" value="Nnr"/>
</dbReference>
<feature type="binding site" evidence="18">
    <location>
        <position position="167"/>
    </location>
    <ligand>
        <name>(6S)-NADPHX</name>
        <dbReference type="ChEBI" id="CHEBI:64076"/>
    </ligand>
</feature>
<evidence type="ECO:0000256" key="14">
    <source>
        <dbReference type="ARBA" id="ARBA00025153"/>
    </source>
</evidence>
<comment type="catalytic activity">
    <reaction evidence="2 18 19">
        <text>(6R)-NADPHX = (6S)-NADPHX</text>
        <dbReference type="Rhea" id="RHEA:32227"/>
        <dbReference type="ChEBI" id="CHEBI:64076"/>
        <dbReference type="ChEBI" id="CHEBI:64077"/>
        <dbReference type="EC" id="5.1.99.6"/>
    </reaction>
</comment>
<feature type="binding site" evidence="17">
    <location>
        <position position="330"/>
    </location>
    <ligand>
        <name>(6S)-NADPHX</name>
        <dbReference type="ChEBI" id="CHEBI:64076"/>
    </ligand>
</feature>
<accession>A0A7Z0QTS8</accession>
<evidence type="ECO:0000256" key="4">
    <source>
        <dbReference type="ARBA" id="ARBA00009524"/>
    </source>
</evidence>
<evidence type="ECO:0000256" key="5">
    <source>
        <dbReference type="ARBA" id="ARBA00022723"/>
    </source>
</evidence>
<keyword evidence="5 18" id="KW-0479">Metal-binding</keyword>
<evidence type="ECO:0000256" key="9">
    <source>
        <dbReference type="ARBA" id="ARBA00022958"/>
    </source>
</evidence>
<keyword evidence="11 18" id="KW-0413">Isomerase</keyword>
<dbReference type="GO" id="GO:0052855">
    <property type="term" value="F:ADP-dependent NAD(P)H-hydrate dehydratase activity"/>
    <property type="evidence" value="ECO:0007669"/>
    <property type="project" value="UniProtKB-UniRule"/>
</dbReference>
<comment type="cofactor">
    <cofactor evidence="17">
        <name>Mg(2+)</name>
        <dbReference type="ChEBI" id="CHEBI:18420"/>
    </cofactor>
</comment>
<evidence type="ECO:0000259" key="21">
    <source>
        <dbReference type="PROSITE" id="PS51385"/>
    </source>
</evidence>
<evidence type="ECO:0000256" key="8">
    <source>
        <dbReference type="ARBA" id="ARBA00022857"/>
    </source>
</evidence>
<comment type="cofactor">
    <cofactor evidence="18 19">
        <name>K(+)</name>
        <dbReference type="ChEBI" id="CHEBI:29103"/>
    </cofactor>
    <text evidence="18 19">Binds 1 potassium ion per subunit.</text>
</comment>
<comment type="similarity">
    <text evidence="18">Belongs to the NnrE/AIBP family.</text>
</comment>
<evidence type="ECO:0000256" key="12">
    <source>
        <dbReference type="ARBA" id="ARBA00023239"/>
    </source>
</evidence>
<reference evidence="22 23" key="1">
    <citation type="submission" date="2020-07" db="EMBL/GenBank/DDBJ databases">
        <title>isolation of Luteimonas sp. SJ-16.</title>
        <authorList>
            <person name="Huang X.-X."/>
            <person name="Xu L."/>
            <person name="Sun J.-Q."/>
        </authorList>
    </citation>
    <scope>NUCLEOTIDE SEQUENCE [LARGE SCALE GENOMIC DNA]</scope>
    <source>
        <strain evidence="22 23">SJ-16</strain>
    </source>
</reference>
<dbReference type="PROSITE" id="PS01050">
    <property type="entry name" value="YJEF_C_2"/>
    <property type="match status" value="1"/>
</dbReference>
<evidence type="ECO:0000256" key="7">
    <source>
        <dbReference type="ARBA" id="ARBA00022840"/>
    </source>
</evidence>
<evidence type="ECO:0000313" key="22">
    <source>
        <dbReference type="EMBL" id="NYZ63811.1"/>
    </source>
</evidence>
<keyword evidence="23" id="KW-1185">Reference proteome</keyword>
<feature type="domain" description="YjeF C-terminal" evidence="20">
    <location>
        <begin position="234"/>
        <end position="502"/>
    </location>
</feature>
<comment type="catalytic activity">
    <reaction evidence="16 17 19">
        <text>(6S)-NADPHX + ADP = AMP + phosphate + NADPH + H(+)</text>
        <dbReference type="Rhea" id="RHEA:32235"/>
        <dbReference type="ChEBI" id="CHEBI:15378"/>
        <dbReference type="ChEBI" id="CHEBI:43474"/>
        <dbReference type="ChEBI" id="CHEBI:57783"/>
        <dbReference type="ChEBI" id="CHEBI:64076"/>
        <dbReference type="ChEBI" id="CHEBI:456215"/>
        <dbReference type="ChEBI" id="CHEBI:456216"/>
        <dbReference type="EC" id="4.2.1.136"/>
    </reaction>
</comment>
<evidence type="ECO:0000256" key="2">
    <source>
        <dbReference type="ARBA" id="ARBA00000909"/>
    </source>
</evidence>
<comment type="similarity">
    <text evidence="17">Belongs to the NnrD/CARKD family.</text>
</comment>
<dbReference type="GO" id="GO:0005524">
    <property type="term" value="F:ATP binding"/>
    <property type="evidence" value="ECO:0007669"/>
    <property type="project" value="UniProtKB-UniRule"/>
</dbReference>
<dbReference type="PROSITE" id="PS51385">
    <property type="entry name" value="YJEF_N"/>
    <property type="match status" value="1"/>
</dbReference>
<feature type="binding site" evidence="17">
    <location>
        <begin position="414"/>
        <end position="418"/>
    </location>
    <ligand>
        <name>AMP</name>
        <dbReference type="ChEBI" id="CHEBI:456215"/>
    </ligand>
</feature>
<dbReference type="Pfam" id="PF03853">
    <property type="entry name" value="YjeF_N"/>
    <property type="match status" value="1"/>
</dbReference>
<feature type="domain" description="YjeF N-terminal" evidence="21">
    <location>
        <begin position="23"/>
        <end position="224"/>
    </location>
</feature>
<dbReference type="Gene3D" id="3.40.1190.20">
    <property type="match status" value="1"/>
</dbReference>
<comment type="catalytic activity">
    <reaction evidence="1 18 19">
        <text>(6R)-NADHX = (6S)-NADHX</text>
        <dbReference type="Rhea" id="RHEA:32215"/>
        <dbReference type="ChEBI" id="CHEBI:64074"/>
        <dbReference type="ChEBI" id="CHEBI:64075"/>
        <dbReference type="EC" id="5.1.99.6"/>
    </reaction>
</comment>
<protein>
    <recommendedName>
        <fullName evidence="19">Bifunctional NAD(P)H-hydrate repair enzyme</fullName>
    </recommendedName>
    <alternativeName>
        <fullName evidence="19">Nicotinamide nucleotide repair protein</fullName>
    </alternativeName>
    <domain>
        <recommendedName>
            <fullName evidence="19">ADP-dependent (S)-NAD(P)H-hydrate dehydratase</fullName>
            <ecNumber evidence="19">4.2.1.136</ecNumber>
        </recommendedName>
        <alternativeName>
            <fullName evidence="19">ADP-dependent NAD(P)HX dehydratase</fullName>
        </alternativeName>
    </domain>
    <domain>
        <recommendedName>
            <fullName evidence="19">NAD(P)H-hydrate epimerase</fullName>
            <ecNumber evidence="19">5.1.99.6</ecNumber>
        </recommendedName>
    </domain>
</protein>
<dbReference type="InterPro" id="IPR000631">
    <property type="entry name" value="CARKD"/>
</dbReference>
<evidence type="ECO:0000256" key="19">
    <source>
        <dbReference type="PIRNR" id="PIRNR017184"/>
    </source>
</evidence>
<dbReference type="CDD" id="cd01171">
    <property type="entry name" value="YXKO-related"/>
    <property type="match status" value="1"/>
</dbReference>
<dbReference type="NCBIfam" id="TIGR00197">
    <property type="entry name" value="yjeF_nterm"/>
    <property type="match status" value="1"/>
</dbReference>
<keyword evidence="13" id="KW-0511">Multifunctional enzyme</keyword>
<evidence type="ECO:0000256" key="13">
    <source>
        <dbReference type="ARBA" id="ARBA00023268"/>
    </source>
</evidence>
<evidence type="ECO:0000256" key="17">
    <source>
        <dbReference type="HAMAP-Rule" id="MF_01965"/>
    </source>
</evidence>
<keyword evidence="8 17" id="KW-0521">NADP</keyword>
<comment type="catalytic activity">
    <reaction evidence="15 17 19">
        <text>(6S)-NADHX + ADP = AMP + phosphate + NADH + H(+)</text>
        <dbReference type="Rhea" id="RHEA:32223"/>
        <dbReference type="ChEBI" id="CHEBI:15378"/>
        <dbReference type="ChEBI" id="CHEBI:43474"/>
        <dbReference type="ChEBI" id="CHEBI:57945"/>
        <dbReference type="ChEBI" id="CHEBI:64074"/>
        <dbReference type="ChEBI" id="CHEBI:456215"/>
        <dbReference type="ChEBI" id="CHEBI:456216"/>
        <dbReference type="EC" id="4.2.1.136"/>
    </reaction>
</comment>